<evidence type="ECO:0000313" key="4">
    <source>
        <dbReference type="Proteomes" id="UP000255066"/>
    </source>
</evidence>
<proteinExistence type="predicted"/>
<accession>A0A378IBD8</accession>
<dbReference type="Proteomes" id="UP000054735">
    <property type="component" value="Unassembled WGS sequence"/>
</dbReference>
<dbReference type="STRING" id="28083.Lbir_0229"/>
<dbReference type="EMBL" id="UGNW01000001">
    <property type="protein sequence ID" value="STX32216.1"/>
    <property type="molecule type" value="Genomic_DNA"/>
</dbReference>
<evidence type="ECO:0000313" key="1">
    <source>
        <dbReference type="EMBL" id="KTC76160.1"/>
    </source>
</evidence>
<reference evidence="2 4" key="2">
    <citation type="submission" date="2018-06" db="EMBL/GenBank/DDBJ databases">
        <authorList>
            <consortium name="Pathogen Informatics"/>
            <person name="Doyle S."/>
        </authorList>
    </citation>
    <scope>NUCLEOTIDE SEQUENCE [LARGE SCALE GENOMIC DNA]</scope>
    <source>
        <strain evidence="2 4">NCTC12437</strain>
    </source>
</reference>
<reference evidence="1 3" key="1">
    <citation type="submission" date="2015-11" db="EMBL/GenBank/DDBJ databases">
        <title>Genomic analysis of 38 Legionella species identifies large and diverse effector repertoires.</title>
        <authorList>
            <person name="Burstein D."/>
            <person name="Amaro F."/>
            <person name="Zusman T."/>
            <person name="Lifshitz Z."/>
            <person name="Cohen O."/>
            <person name="Gilbert J.A."/>
            <person name="Pupko T."/>
            <person name="Shuman H.A."/>
            <person name="Segal G."/>
        </authorList>
    </citation>
    <scope>NUCLEOTIDE SEQUENCE [LARGE SCALE GENOMIC DNA]</scope>
    <source>
        <strain evidence="1 3">CDC#1407-AL-14</strain>
    </source>
</reference>
<keyword evidence="3" id="KW-1185">Reference proteome</keyword>
<gene>
    <name evidence="1" type="ORF">Lbir_0229</name>
    <name evidence="2" type="ORF">NCTC12437_01996</name>
</gene>
<organism evidence="2 4">
    <name type="scientific">Legionella birminghamensis</name>
    <dbReference type="NCBI Taxonomy" id="28083"/>
    <lineage>
        <taxon>Bacteria</taxon>
        <taxon>Pseudomonadati</taxon>
        <taxon>Pseudomonadota</taxon>
        <taxon>Gammaproteobacteria</taxon>
        <taxon>Legionellales</taxon>
        <taxon>Legionellaceae</taxon>
        <taxon>Legionella</taxon>
    </lineage>
</organism>
<name>A0A378IBD8_9GAMM</name>
<dbReference type="Proteomes" id="UP000255066">
    <property type="component" value="Unassembled WGS sequence"/>
</dbReference>
<dbReference type="EMBL" id="LNXT01000001">
    <property type="protein sequence ID" value="KTC76160.1"/>
    <property type="molecule type" value="Genomic_DNA"/>
</dbReference>
<dbReference type="AlphaFoldDB" id="A0A378IBD8"/>
<evidence type="ECO:0000313" key="3">
    <source>
        <dbReference type="Proteomes" id="UP000054735"/>
    </source>
</evidence>
<protein>
    <submittedName>
        <fullName evidence="2">Uncharacterized protein</fullName>
    </submittedName>
</protein>
<sequence length="126" mass="15042">MTVLFAEKDVKKQLKCLAKKAAAFWRVENSKGYYDPTVCEPYIKLPVCFIKEEYLGYDKGRIYEFLWIRFVNASSFEVIKTEFLSAEIYPALDWEYETTLCLTKSWSKALRTCKQYYKKIQKRNNQ</sequence>
<dbReference type="RefSeq" id="WP_058522340.1">
    <property type="nucleotide sequence ID" value="NZ_CAAAHV010000031.1"/>
</dbReference>
<evidence type="ECO:0000313" key="2">
    <source>
        <dbReference type="EMBL" id="STX32216.1"/>
    </source>
</evidence>